<dbReference type="RefSeq" id="WP_121241249.1">
    <property type="nucleotide sequence ID" value="NZ_BHVV01000006.1"/>
</dbReference>
<comment type="caution">
    <text evidence="1">The sequence shown here is derived from an EMBL/GenBank/DDBJ whole genome shotgun (WGS) entry which is preliminary data.</text>
</comment>
<dbReference type="AlphaFoldDB" id="A0A497XEC3"/>
<protein>
    <submittedName>
        <fullName evidence="1">Uncharacterized protein</fullName>
    </submittedName>
</protein>
<evidence type="ECO:0000313" key="1">
    <source>
        <dbReference type="EMBL" id="RLJ64875.1"/>
    </source>
</evidence>
<dbReference type="EMBL" id="RCCI01000005">
    <property type="protein sequence ID" value="RLJ64875.1"/>
    <property type="molecule type" value="Genomic_DNA"/>
</dbReference>
<dbReference type="OrthoDB" id="9982997at2"/>
<reference evidence="1 2" key="1">
    <citation type="submission" date="2018-10" db="EMBL/GenBank/DDBJ databases">
        <title>Genomic Encyclopedia of Type Strains, Phase IV (KMG-IV): sequencing the most valuable type-strain genomes for metagenomic binning, comparative biology and taxonomic classification.</title>
        <authorList>
            <person name="Goeker M."/>
        </authorList>
    </citation>
    <scope>NUCLEOTIDE SEQUENCE [LARGE SCALE GENOMIC DNA]</scope>
    <source>
        <strain evidence="1 2">DSM 26916</strain>
    </source>
</reference>
<accession>A0A497XEC3</accession>
<name>A0A497XEC3_9PROT</name>
<gene>
    <name evidence="1" type="ORF">DFR35_1523</name>
</gene>
<dbReference type="Proteomes" id="UP000268908">
    <property type="component" value="Unassembled WGS sequence"/>
</dbReference>
<keyword evidence="2" id="KW-1185">Reference proteome</keyword>
<proteinExistence type="predicted"/>
<evidence type="ECO:0000313" key="2">
    <source>
        <dbReference type="Proteomes" id="UP000268908"/>
    </source>
</evidence>
<sequence length="63" mass="6587">MFAIVIALILLAIAVGAIYLILKNMGEEGIEIAAPGSCKSGRCGVRCAPVADEADEIRRKDVA</sequence>
<organism evidence="1 2">
    <name type="scientific">Sulfurisoma sediminicola</name>
    <dbReference type="NCBI Taxonomy" id="1381557"/>
    <lineage>
        <taxon>Bacteria</taxon>
        <taxon>Pseudomonadati</taxon>
        <taxon>Pseudomonadota</taxon>
        <taxon>Betaproteobacteria</taxon>
        <taxon>Nitrosomonadales</taxon>
        <taxon>Sterolibacteriaceae</taxon>
        <taxon>Sulfurisoma</taxon>
    </lineage>
</organism>